<comment type="similarity">
    <text evidence="2">Belongs to the NAD(P)-dependent epimerase/dehydratase family. Dihydroflavonol-4-reductase subfamily.</text>
</comment>
<dbReference type="eggNOG" id="COG0451">
    <property type="taxonomic scope" value="Bacteria"/>
</dbReference>
<feature type="domain" description="NAD-dependent epimerase/dehydratase" evidence="3">
    <location>
        <begin position="10"/>
        <end position="254"/>
    </location>
</feature>
<dbReference type="InterPro" id="IPR001509">
    <property type="entry name" value="Epimerase_deHydtase"/>
</dbReference>
<gene>
    <name evidence="4" type="ORF">L21SP2_0999</name>
</gene>
<dbReference type="InterPro" id="IPR050425">
    <property type="entry name" value="NAD(P)_dehydrat-like"/>
</dbReference>
<dbReference type="SUPFAM" id="SSF51735">
    <property type="entry name" value="NAD(P)-binding Rossmann-fold domains"/>
    <property type="match status" value="1"/>
</dbReference>
<dbReference type="HOGENOM" id="CLU_007383_9_2_12"/>
<evidence type="ECO:0000313" key="5">
    <source>
        <dbReference type="Proteomes" id="UP000018680"/>
    </source>
</evidence>
<evidence type="ECO:0000256" key="2">
    <source>
        <dbReference type="ARBA" id="ARBA00023445"/>
    </source>
</evidence>
<keyword evidence="1 4" id="KW-0560">Oxidoreductase</keyword>
<dbReference type="Proteomes" id="UP000018680">
    <property type="component" value="Chromosome"/>
</dbReference>
<dbReference type="FunFam" id="3.40.50.720:FF:000085">
    <property type="entry name" value="Dihydroflavonol reductase"/>
    <property type="match status" value="1"/>
</dbReference>
<dbReference type="STRING" id="1307761.L21SP2_0999"/>
<dbReference type="PATRIC" id="fig|1307761.3.peg.997"/>
<accession>V5WF39</accession>
<dbReference type="Gene3D" id="3.40.50.720">
    <property type="entry name" value="NAD(P)-binding Rossmann-like Domain"/>
    <property type="match status" value="1"/>
</dbReference>
<sequence>MENAENFSPVAVTGGSGYIASWIVLKLLERGIEVHTTVRNLSDERKVGHLKTMQKNFPGQLSLFEADLNIEGSFDAAIADCEALIHSASPFVISNISDPELELIRPAKVGTENVLRSADRAQTVRKVVLTSSVAAVHTDNNEWKNTSEGILNENHWNSTASAKYQPYSYSKTLAEKAAWEYAQQQDHWELAVINPSFVVGPSLSKRLDGTSSSTVAGFFTGQFKQGIPDLHFGMVDVRDVAQAHILALENPEAKGRFILMSEEMSLPEAGRILQNMQNGKLPVNLRVLPKALFYVMGPFLGFNWRYTRNNYGVPVKLDPGRSRDILSIKYTAIADSLKDHASQLVNDGLVSV</sequence>
<dbReference type="KEGG" id="slr:L21SP2_0999"/>
<dbReference type="PANTHER" id="PTHR10366:SF564">
    <property type="entry name" value="STEROL-4-ALPHA-CARBOXYLATE 3-DEHYDROGENASE, DECARBOXYLATING"/>
    <property type="match status" value="1"/>
</dbReference>
<dbReference type="GO" id="GO:0045552">
    <property type="term" value="F:dihydroflavanol 4-reductase activity"/>
    <property type="evidence" value="ECO:0007669"/>
    <property type="project" value="UniProtKB-EC"/>
</dbReference>
<reference evidence="4 5" key="1">
    <citation type="journal article" date="2015" name="Stand. Genomic Sci.">
        <title>Complete genome sequence and description of Salinispira pacifica gen. nov., sp. nov., a novel spirochaete isolated form a hypersaline microbial mat.</title>
        <authorList>
            <person name="Ben Hania W."/>
            <person name="Joseph M."/>
            <person name="Schumann P."/>
            <person name="Bunk B."/>
            <person name="Fiebig A."/>
            <person name="Sproer C."/>
            <person name="Klenk H.P."/>
            <person name="Fardeau M.L."/>
            <person name="Spring S."/>
        </authorList>
    </citation>
    <scope>NUCLEOTIDE SEQUENCE [LARGE SCALE GENOMIC DNA]</scope>
    <source>
        <strain evidence="4 5">L21-RPul-D2</strain>
    </source>
</reference>
<evidence type="ECO:0000313" key="4">
    <source>
        <dbReference type="EMBL" id="AHC14417.1"/>
    </source>
</evidence>
<dbReference type="EMBL" id="CP006939">
    <property type="protein sequence ID" value="AHC14417.1"/>
    <property type="molecule type" value="Genomic_DNA"/>
</dbReference>
<dbReference type="AlphaFoldDB" id="V5WF39"/>
<dbReference type="OrthoDB" id="9778052at2"/>
<dbReference type="RefSeq" id="WP_024267347.1">
    <property type="nucleotide sequence ID" value="NC_023035.1"/>
</dbReference>
<dbReference type="PANTHER" id="PTHR10366">
    <property type="entry name" value="NAD DEPENDENT EPIMERASE/DEHYDRATASE"/>
    <property type="match status" value="1"/>
</dbReference>
<dbReference type="InterPro" id="IPR036291">
    <property type="entry name" value="NAD(P)-bd_dom_sf"/>
</dbReference>
<dbReference type="Pfam" id="PF01370">
    <property type="entry name" value="Epimerase"/>
    <property type="match status" value="1"/>
</dbReference>
<proteinExistence type="inferred from homology"/>
<evidence type="ECO:0000256" key="1">
    <source>
        <dbReference type="ARBA" id="ARBA00023002"/>
    </source>
</evidence>
<dbReference type="EC" id="1.1.1.219" evidence="4"/>
<keyword evidence="5" id="KW-1185">Reference proteome</keyword>
<organism evidence="4 5">
    <name type="scientific">Salinispira pacifica</name>
    <dbReference type="NCBI Taxonomy" id="1307761"/>
    <lineage>
        <taxon>Bacteria</taxon>
        <taxon>Pseudomonadati</taxon>
        <taxon>Spirochaetota</taxon>
        <taxon>Spirochaetia</taxon>
        <taxon>Spirochaetales</taxon>
        <taxon>Spirochaetaceae</taxon>
        <taxon>Salinispira</taxon>
    </lineage>
</organism>
<evidence type="ECO:0000259" key="3">
    <source>
        <dbReference type="Pfam" id="PF01370"/>
    </source>
</evidence>
<name>V5WF39_9SPIO</name>
<protein>
    <submittedName>
        <fullName evidence="4">Dihydroflavonol-4-reductase</fullName>
        <ecNumber evidence="4">1.1.1.219</ecNumber>
    </submittedName>
</protein>